<evidence type="ECO:0000256" key="2">
    <source>
        <dbReference type="ARBA" id="ARBA00023002"/>
    </source>
</evidence>
<evidence type="ECO:0000259" key="4">
    <source>
        <dbReference type="Pfam" id="PF14226"/>
    </source>
</evidence>
<evidence type="ECO:0000313" key="6">
    <source>
        <dbReference type="Proteomes" id="UP000489600"/>
    </source>
</evidence>
<dbReference type="PANTHER" id="PTHR10209:SF881">
    <property type="entry name" value="FI07970P-RELATED"/>
    <property type="match status" value="1"/>
</dbReference>
<dbReference type="AlphaFoldDB" id="A0A565CPU0"/>
<gene>
    <name evidence="5" type="ORF">ANE_LOCUS26066</name>
</gene>
<dbReference type="GO" id="GO:0016491">
    <property type="term" value="F:oxidoreductase activity"/>
    <property type="evidence" value="ECO:0007669"/>
    <property type="project" value="UniProtKB-KW"/>
</dbReference>
<keyword evidence="2" id="KW-0560">Oxidoreductase</keyword>
<dbReference type="InterPro" id="IPR027443">
    <property type="entry name" value="IPNS-like_sf"/>
</dbReference>
<reference evidence="5" key="1">
    <citation type="submission" date="2019-07" db="EMBL/GenBank/DDBJ databases">
        <authorList>
            <person name="Dittberner H."/>
        </authorList>
    </citation>
    <scope>NUCLEOTIDE SEQUENCE [LARGE SCALE GENOMIC DNA]</scope>
</reference>
<organism evidence="5 6">
    <name type="scientific">Arabis nemorensis</name>
    <dbReference type="NCBI Taxonomy" id="586526"/>
    <lineage>
        <taxon>Eukaryota</taxon>
        <taxon>Viridiplantae</taxon>
        <taxon>Streptophyta</taxon>
        <taxon>Embryophyta</taxon>
        <taxon>Tracheophyta</taxon>
        <taxon>Spermatophyta</taxon>
        <taxon>Magnoliopsida</taxon>
        <taxon>eudicotyledons</taxon>
        <taxon>Gunneridae</taxon>
        <taxon>Pentapetalae</taxon>
        <taxon>rosids</taxon>
        <taxon>malvids</taxon>
        <taxon>Brassicales</taxon>
        <taxon>Brassicaceae</taxon>
        <taxon>Arabideae</taxon>
        <taxon>Arabis</taxon>
    </lineage>
</organism>
<name>A0A565CPU0_9BRAS</name>
<dbReference type="EMBL" id="CABITT030000008">
    <property type="protein sequence ID" value="VVB15622.1"/>
    <property type="molecule type" value="Genomic_DNA"/>
</dbReference>
<dbReference type="PANTHER" id="PTHR10209">
    <property type="entry name" value="OXIDOREDUCTASE, 2OG-FE II OXYGENASE FAMILY PROTEIN"/>
    <property type="match status" value="1"/>
</dbReference>
<feature type="domain" description="Non-haem dioxygenase N-terminal" evidence="4">
    <location>
        <begin position="5"/>
        <end position="84"/>
    </location>
</feature>
<dbReference type="Gene3D" id="2.60.120.330">
    <property type="entry name" value="B-lactam Antibiotic, Isopenicillin N Synthase, Chain"/>
    <property type="match status" value="1"/>
</dbReference>
<keyword evidence="1" id="KW-0479">Metal-binding</keyword>
<dbReference type="SUPFAM" id="SSF51197">
    <property type="entry name" value="Clavaminate synthase-like"/>
    <property type="match status" value="1"/>
</dbReference>
<dbReference type="Proteomes" id="UP000489600">
    <property type="component" value="Unassembled WGS sequence"/>
</dbReference>
<proteinExistence type="predicted"/>
<dbReference type="OrthoDB" id="1707248at2759"/>
<evidence type="ECO:0000313" key="5">
    <source>
        <dbReference type="EMBL" id="VVB15622.1"/>
    </source>
</evidence>
<dbReference type="Pfam" id="PF14226">
    <property type="entry name" value="DIOX_N"/>
    <property type="match status" value="1"/>
</dbReference>
<keyword evidence="6" id="KW-1185">Reference proteome</keyword>
<protein>
    <recommendedName>
        <fullName evidence="4">Non-haem dioxygenase N-terminal domain-containing protein</fullName>
    </recommendedName>
</protein>
<evidence type="ECO:0000256" key="1">
    <source>
        <dbReference type="ARBA" id="ARBA00022723"/>
    </source>
</evidence>
<accession>A0A565CPU0</accession>
<sequence length="121" mass="13693">MSVELPVFDISKPLSESSLTSLQDACKEWGFFYVTNHGVSGDMYQKLRRFSGGVFGLRDEEKMKMCASNYTPRFIASPFFESLRVSGPDFYASAKSSVNAFSDQAKDDENQFKLQPSQIQY</sequence>
<evidence type="ECO:0000256" key="3">
    <source>
        <dbReference type="ARBA" id="ARBA00023004"/>
    </source>
</evidence>
<dbReference type="GO" id="GO:0046872">
    <property type="term" value="F:metal ion binding"/>
    <property type="evidence" value="ECO:0007669"/>
    <property type="project" value="UniProtKB-KW"/>
</dbReference>
<keyword evidence="3" id="KW-0408">Iron</keyword>
<comment type="caution">
    <text evidence="5">The sequence shown here is derived from an EMBL/GenBank/DDBJ whole genome shotgun (WGS) entry which is preliminary data.</text>
</comment>
<dbReference type="InterPro" id="IPR026992">
    <property type="entry name" value="DIOX_N"/>
</dbReference>